<evidence type="ECO:0000313" key="2">
    <source>
        <dbReference type="Proteomes" id="UP001357485"/>
    </source>
</evidence>
<dbReference type="Proteomes" id="UP001357485">
    <property type="component" value="Unassembled WGS sequence"/>
</dbReference>
<feature type="non-terminal residue" evidence="1">
    <location>
        <position position="160"/>
    </location>
</feature>
<dbReference type="EMBL" id="JAVRRA010025122">
    <property type="protein sequence ID" value="KAK5122352.1"/>
    <property type="molecule type" value="Genomic_DNA"/>
</dbReference>
<name>A0ABR0KT18_9PEZI</name>
<accession>A0ABR0KT18</accession>
<reference evidence="1 2" key="1">
    <citation type="submission" date="2023-08" db="EMBL/GenBank/DDBJ databases">
        <title>Black Yeasts Isolated from many extreme environments.</title>
        <authorList>
            <person name="Coleine C."/>
            <person name="Stajich J.E."/>
            <person name="Selbmann L."/>
        </authorList>
    </citation>
    <scope>NUCLEOTIDE SEQUENCE [LARGE SCALE GENOMIC DNA]</scope>
    <source>
        <strain evidence="1 2">CCFEE 536</strain>
    </source>
</reference>
<keyword evidence="2" id="KW-1185">Reference proteome</keyword>
<evidence type="ECO:0000313" key="1">
    <source>
        <dbReference type="EMBL" id="KAK5122352.1"/>
    </source>
</evidence>
<proteinExistence type="predicted"/>
<protein>
    <submittedName>
        <fullName evidence="1">Uncharacterized protein</fullName>
    </submittedName>
</protein>
<gene>
    <name evidence="1" type="ORF">LTR16_004104</name>
</gene>
<feature type="non-terminal residue" evidence="1">
    <location>
        <position position="1"/>
    </location>
</feature>
<sequence length="160" mass="18153">HRIVHSHYRRRVESELERQNIQRIADQPSGLQSVFDLHSPPLLAGRRLTRRQLVASVNLGTAISVIGYTKGKSGLTSLSKTTCIVCLQRKNHPRRPFAGNGRRLALSPLRRQTTYKQKRALHTRIQVTKLYLKGKLAATWTDTSQASQRQARSFVKLCST</sequence>
<comment type="caution">
    <text evidence="1">The sequence shown here is derived from an EMBL/GenBank/DDBJ whole genome shotgun (WGS) entry which is preliminary data.</text>
</comment>
<organism evidence="1 2">
    <name type="scientific">Cryomyces antarcticus</name>
    <dbReference type="NCBI Taxonomy" id="329879"/>
    <lineage>
        <taxon>Eukaryota</taxon>
        <taxon>Fungi</taxon>
        <taxon>Dikarya</taxon>
        <taxon>Ascomycota</taxon>
        <taxon>Pezizomycotina</taxon>
        <taxon>Dothideomycetes</taxon>
        <taxon>Dothideomycetes incertae sedis</taxon>
        <taxon>Cryomyces</taxon>
    </lineage>
</organism>